<sequence length="269" mass="28243">MIRKLGHMTPDVRQSSQISTPAAWAVLILSITQALAVFVPLALFDGQPNDDGVDLFISPAGYAFAIWSVIYVLAIITGVVFVRERQSGTQFGQRLAVDLAIACGAATLWLIVSAASIDWLPSILLTVMAIVLLDAARIAAMPVDESSSTTTLVRITIGIYAGWATAAVFVNWASDIARSGIADESSVGWQLVVLILAALVGIAVTYLYGAALPALPITLAWALVAIVVNAWSSSTSVVVIGVVGILALVLAYVASRRRNASTPAVALRN</sequence>
<keyword evidence="3" id="KW-1185">Reference proteome</keyword>
<feature type="transmembrane region" description="Helical" evidence="1">
    <location>
        <begin position="21"/>
        <end position="44"/>
    </location>
</feature>
<accession>H5TP97</accession>
<feature type="transmembrane region" description="Helical" evidence="1">
    <location>
        <begin position="237"/>
        <end position="254"/>
    </location>
</feature>
<feature type="transmembrane region" description="Helical" evidence="1">
    <location>
        <begin position="64"/>
        <end position="83"/>
    </location>
</feature>
<reference evidence="2" key="1">
    <citation type="submission" date="2012-02" db="EMBL/GenBank/DDBJ databases">
        <title>Whole genome shotgun sequence of Gordonia otitidis NBRC 100426.</title>
        <authorList>
            <person name="Yoshida I."/>
            <person name="Hosoyama A."/>
            <person name="Tsuchikane K."/>
            <person name="Katsumata H."/>
            <person name="Yamazaki S."/>
            <person name="Fujita N."/>
        </authorList>
    </citation>
    <scope>NUCLEOTIDE SEQUENCE [LARGE SCALE GENOMIC DNA]</scope>
    <source>
        <strain evidence="2">NBRC 100426</strain>
    </source>
</reference>
<feature type="transmembrane region" description="Helical" evidence="1">
    <location>
        <begin position="152"/>
        <end position="174"/>
    </location>
</feature>
<evidence type="ECO:0000313" key="2">
    <source>
        <dbReference type="EMBL" id="GAB35305.1"/>
    </source>
</evidence>
<evidence type="ECO:0000256" key="1">
    <source>
        <dbReference type="SAM" id="Phobius"/>
    </source>
</evidence>
<gene>
    <name evidence="2" type="ORF">GOOTI_153_00150</name>
</gene>
<keyword evidence="1" id="KW-0472">Membrane</keyword>
<keyword evidence="1" id="KW-0812">Transmembrane</keyword>
<evidence type="ECO:0000313" key="3">
    <source>
        <dbReference type="Proteomes" id="UP000005038"/>
    </source>
</evidence>
<protein>
    <submittedName>
        <fullName evidence="2">Uncharacterized protein</fullName>
    </submittedName>
</protein>
<organism evidence="2 3">
    <name type="scientific">Gordonia otitidis (strain DSM 44809 / CCUG 52243 / JCM 12355 / NBRC 100426 / IFM 10032)</name>
    <dbReference type="NCBI Taxonomy" id="1108044"/>
    <lineage>
        <taxon>Bacteria</taxon>
        <taxon>Bacillati</taxon>
        <taxon>Actinomycetota</taxon>
        <taxon>Actinomycetes</taxon>
        <taxon>Mycobacteriales</taxon>
        <taxon>Gordoniaceae</taxon>
        <taxon>Gordonia</taxon>
    </lineage>
</organism>
<proteinExistence type="predicted"/>
<dbReference type="Proteomes" id="UP000005038">
    <property type="component" value="Unassembled WGS sequence"/>
</dbReference>
<dbReference type="AlphaFoldDB" id="H5TP97"/>
<feature type="transmembrane region" description="Helical" evidence="1">
    <location>
        <begin position="95"/>
        <end position="117"/>
    </location>
</feature>
<feature type="transmembrane region" description="Helical" evidence="1">
    <location>
        <begin position="186"/>
        <end position="207"/>
    </location>
</feature>
<feature type="transmembrane region" description="Helical" evidence="1">
    <location>
        <begin position="123"/>
        <end position="140"/>
    </location>
</feature>
<feature type="transmembrane region" description="Helical" evidence="1">
    <location>
        <begin position="214"/>
        <end position="231"/>
    </location>
</feature>
<dbReference type="STRING" id="1108044.GOOTI_153_00150"/>
<dbReference type="EMBL" id="BAFB01000153">
    <property type="protein sequence ID" value="GAB35305.1"/>
    <property type="molecule type" value="Genomic_DNA"/>
</dbReference>
<name>H5TP97_GORO1</name>
<comment type="caution">
    <text evidence="2">The sequence shown here is derived from an EMBL/GenBank/DDBJ whole genome shotgun (WGS) entry which is preliminary data.</text>
</comment>
<keyword evidence="1" id="KW-1133">Transmembrane helix</keyword>
<dbReference type="OrthoDB" id="5189031at2"/>